<comment type="similarity">
    <text evidence="1">Belongs to the cytochrome P450 family.</text>
</comment>
<dbReference type="InterPro" id="IPR036396">
    <property type="entry name" value="Cyt_P450_sf"/>
</dbReference>
<dbReference type="AlphaFoldDB" id="A0A0M3INE7"/>
<keyword evidence="2" id="KW-0560">Oxidoreductase</keyword>
<keyword evidence="3" id="KW-0812">Transmembrane</keyword>
<organism evidence="4 5">
    <name type="scientific">Ascaris lumbricoides</name>
    <name type="common">Giant roundworm</name>
    <dbReference type="NCBI Taxonomy" id="6252"/>
    <lineage>
        <taxon>Eukaryota</taxon>
        <taxon>Metazoa</taxon>
        <taxon>Ecdysozoa</taxon>
        <taxon>Nematoda</taxon>
        <taxon>Chromadorea</taxon>
        <taxon>Rhabditida</taxon>
        <taxon>Spirurina</taxon>
        <taxon>Ascaridomorpha</taxon>
        <taxon>Ascaridoidea</taxon>
        <taxon>Ascarididae</taxon>
        <taxon>Ascaris</taxon>
    </lineage>
</organism>
<dbReference type="SUPFAM" id="SSF48264">
    <property type="entry name" value="Cytochrome P450"/>
    <property type="match status" value="1"/>
</dbReference>
<dbReference type="WBParaSite" id="ALUE_0002027501-mRNA-1">
    <property type="protein sequence ID" value="ALUE_0002027501-mRNA-1"/>
    <property type="gene ID" value="ALUE_0002027501"/>
</dbReference>
<dbReference type="GO" id="GO:0020037">
    <property type="term" value="F:heme binding"/>
    <property type="evidence" value="ECO:0007669"/>
    <property type="project" value="InterPro"/>
</dbReference>
<dbReference type="GO" id="GO:0005506">
    <property type="term" value="F:iron ion binding"/>
    <property type="evidence" value="ECO:0007669"/>
    <property type="project" value="InterPro"/>
</dbReference>
<keyword evidence="4" id="KW-1185">Reference proteome</keyword>
<proteinExistence type="inferred from homology"/>
<sequence length="94" mass="11051">MFSWGVIFLVITALIGYYIIQQMFLRRRGYPPGPRPLPLIGNFHQIDLAYPHRTMLQWKRKYGGIFTVWLPKPIIVLAEFDAFKEALIKQGHHL</sequence>
<dbReference type="Proteomes" id="UP000036681">
    <property type="component" value="Unplaced"/>
</dbReference>
<dbReference type="GO" id="GO:0004497">
    <property type="term" value="F:monooxygenase activity"/>
    <property type="evidence" value="ECO:0007669"/>
    <property type="project" value="UniProtKB-KW"/>
</dbReference>
<keyword evidence="3" id="KW-0472">Membrane</keyword>
<evidence type="ECO:0000256" key="3">
    <source>
        <dbReference type="SAM" id="Phobius"/>
    </source>
</evidence>
<evidence type="ECO:0000256" key="1">
    <source>
        <dbReference type="ARBA" id="ARBA00010617"/>
    </source>
</evidence>
<evidence type="ECO:0000256" key="2">
    <source>
        <dbReference type="ARBA" id="ARBA00023033"/>
    </source>
</evidence>
<dbReference type="GO" id="GO:0016705">
    <property type="term" value="F:oxidoreductase activity, acting on paired donors, with incorporation or reduction of molecular oxygen"/>
    <property type="evidence" value="ECO:0007669"/>
    <property type="project" value="InterPro"/>
</dbReference>
<keyword evidence="3" id="KW-1133">Transmembrane helix</keyword>
<dbReference type="Gene3D" id="1.10.630.10">
    <property type="entry name" value="Cytochrome P450"/>
    <property type="match status" value="1"/>
</dbReference>
<accession>A0A0M3INE7</accession>
<name>A0A0M3INE7_ASCLU</name>
<dbReference type="PANTHER" id="PTHR24284:SF1">
    <property type="entry name" value="CYTOCHROME P450 FAMILY"/>
    <property type="match status" value="1"/>
</dbReference>
<keyword evidence="2" id="KW-0503">Monooxygenase</keyword>
<feature type="transmembrane region" description="Helical" evidence="3">
    <location>
        <begin position="6"/>
        <end position="25"/>
    </location>
</feature>
<reference evidence="5" key="1">
    <citation type="submission" date="2017-02" db="UniProtKB">
        <authorList>
            <consortium name="WormBaseParasite"/>
        </authorList>
    </citation>
    <scope>IDENTIFICATION</scope>
</reference>
<protein>
    <submittedName>
        <fullName evidence="5">Cytochrome P450</fullName>
    </submittedName>
</protein>
<evidence type="ECO:0000313" key="4">
    <source>
        <dbReference type="Proteomes" id="UP000036681"/>
    </source>
</evidence>
<dbReference type="InterPro" id="IPR001128">
    <property type="entry name" value="Cyt_P450"/>
</dbReference>
<dbReference type="Pfam" id="PF00067">
    <property type="entry name" value="p450"/>
    <property type="match status" value="1"/>
</dbReference>
<dbReference type="PANTHER" id="PTHR24284">
    <property type="entry name" value="CYTOCHROME P450 FAMILY"/>
    <property type="match status" value="1"/>
</dbReference>
<evidence type="ECO:0000313" key="5">
    <source>
        <dbReference type="WBParaSite" id="ALUE_0002027501-mRNA-1"/>
    </source>
</evidence>